<dbReference type="Gene3D" id="3.30.200.20">
    <property type="entry name" value="Phosphorylase Kinase, domain 1"/>
    <property type="match status" value="1"/>
</dbReference>
<dbReference type="GO" id="GO:0005524">
    <property type="term" value="F:ATP binding"/>
    <property type="evidence" value="ECO:0007669"/>
    <property type="project" value="InterPro"/>
</dbReference>
<feature type="region of interest" description="Disordered" evidence="1">
    <location>
        <begin position="457"/>
        <end position="535"/>
    </location>
</feature>
<feature type="compositionally biased region" description="Polar residues" evidence="1">
    <location>
        <begin position="485"/>
        <end position="494"/>
    </location>
</feature>
<evidence type="ECO:0000256" key="1">
    <source>
        <dbReference type="SAM" id="MobiDB-lite"/>
    </source>
</evidence>
<evidence type="ECO:0000313" key="4">
    <source>
        <dbReference type="Proteomes" id="UP000240883"/>
    </source>
</evidence>
<dbReference type="CDD" id="cd00180">
    <property type="entry name" value="PKc"/>
    <property type="match status" value="1"/>
</dbReference>
<dbReference type="Gene3D" id="1.10.510.10">
    <property type="entry name" value="Transferase(Phosphotransferase) domain 1"/>
    <property type="match status" value="1"/>
</dbReference>
<dbReference type="Pfam" id="PF06985">
    <property type="entry name" value="HET"/>
    <property type="match status" value="1"/>
</dbReference>
<dbReference type="GO" id="GO:0004672">
    <property type="term" value="F:protein kinase activity"/>
    <property type="evidence" value="ECO:0007669"/>
    <property type="project" value="InterPro"/>
</dbReference>
<accession>A0A2T2NH56</accession>
<dbReference type="SMART" id="SM00220">
    <property type="entry name" value="S_TKc"/>
    <property type="match status" value="1"/>
</dbReference>
<dbReference type="InterPro" id="IPR011009">
    <property type="entry name" value="Kinase-like_dom_sf"/>
</dbReference>
<reference evidence="3 4" key="1">
    <citation type="journal article" date="2018" name="Front. Microbiol.">
        <title>Genome-Wide Analysis of Corynespora cassiicola Leaf Fall Disease Putative Effectors.</title>
        <authorList>
            <person name="Lopez D."/>
            <person name="Ribeiro S."/>
            <person name="Label P."/>
            <person name="Fumanal B."/>
            <person name="Venisse J.S."/>
            <person name="Kohler A."/>
            <person name="de Oliveira R.R."/>
            <person name="Labutti K."/>
            <person name="Lipzen A."/>
            <person name="Lail K."/>
            <person name="Bauer D."/>
            <person name="Ohm R.A."/>
            <person name="Barry K.W."/>
            <person name="Spatafora J."/>
            <person name="Grigoriev I.V."/>
            <person name="Martin F.M."/>
            <person name="Pujade-Renaud V."/>
        </authorList>
    </citation>
    <scope>NUCLEOTIDE SEQUENCE [LARGE SCALE GENOMIC DNA]</scope>
    <source>
        <strain evidence="3 4">Philippines</strain>
    </source>
</reference>
<evidence type="ECO:0000313" key="3">
    <source>
        <dbReference type="EMBL" id="PSN64720.1"/>
    </source>
</evidence>
<dbReference type="InterPro" id="IPR010730">
    <property type="entry name" value="HET"/>
</dbReference>
<dbReference type="PANTHER" id="PTHR33112:SF10">
    <property type="entry name" value="TOL"/>
    <property type="match status" value="1"/>
</dbReference>
<proteinExistence type="predicted"/>
<dbReference type="OrthoDB" id="4062651at2759"/>
<dbReference type="Pfam" id="PF00069">
    <property type="entry name" value="Pkinase"/>
    <property type="match status" value="1"/>
</dbReference>
<dbReference type="PROSITE" id="PS50011">
    <property type="entry name" value="PROTEIN_KINASE_DOM"/>
    <property type="match status" value="1"/>
</dbReference>
<dbReference type="PANTHER" id="PTHR33112">
    <property type="entry name" value="DOMAIN PROTEIN, PUTATIVE-RELATED"/>
    <property type="match status" value="1"/>
</dbReference>
<organism evidence="3 4">
    <name type="scientific">Corynespora cassiicola Philippines</name>
    <dbReference type="NCBI Taxonomy" id="1448308"/>
    <lineage>
        <taxon>Eukaryota</taxon>
        <taxon>Fungi</taxon>
        <taxon>Dikarya</taxon>
        <taxon>Ascomycota</taxon>
        <taxon>Pezizomycotina</taxon>
        <taxon>Dothideomycetes</taxon>
        <taxon>Pleosporomycetidae</taxon>
        <taxon>Pleosporales</taxon>
        <taxon>Corynesporascaceae</taxon>
        <taxon>Corynespora</taxon>
    </lineage>
</organism>
<dbReference type="EMBL" id="KZ678138">
    <property type="protein sequence ID" value="PSN64720.1"/>
    <property type="molecule type" value="Genomic_DNA"/>
</dbReference>
<sequence>MEELRRLLRKQWKKSVFGTRPIKFIPENSIYKHVTRQTIYTCLGHSAEKGLVDFIFDRAPKAFLITVLHSLPSLEIMSWFKQNDLDDKTLPIKHTPDSWEEDWGDEFFEEQWKFFATVFSTKEPFHDLEEAHILPFISMPSDPAQGFFGVVHQYVVHKDHIEPAPEHDISVAVKEIQAKEDAQEEAGHWQKEVKALRMMNQLKQEHIVHFITSFRRKRNHERYERYEHYLMFEWADGGNLRSLWNADPFPVLSTTLVKETVKQLLGLSMALDAAHNLNKTNASYRHGDLKPENILRFKTEGTIGILKIADWGEAKFHHEVTFMRPSKTTARYGTRRYEAPEIETGMKLKFLGQSPKRVSRLYDIWAMGCIILEFLIWLLYGVNELNRFLRELNEESFYQVTDDGPRKVAKIHKTVALWIEYMEQDPRCQPYDTAIGDLLELVKTGLLVVKLPQRGGTDLSDEELERPRVDSVSMGSNPKHGHDVTSFSNSNQLKSSEDPAAGGIPSLIVTSAENSTRIPVAPEPEPRGPSRCRAADFRERMQIIYDEERHESYWHTRHTPDHPPLDTPSAYLESSKSPQETGPRGEAELPAREKRTGPSKTLGVPGTAKINYAHPDLDENDWKYRKDNKYASTLFSSLKNDSSSIMPRVALSLHLCNACNDFRNQLLIPGFSVTYTILDLQARSEVNDCNLCRLLWRTFERHRTTRTPTVRFERLGSFLMLNNHDSPVLSIVCSPQENISPLDDYQSTHLGVIRHWLEDCDQNHICAPKNGRNSFRSGKIRLPTRLVDVGTADNETVRLWETSAQDTGEWTALSHKWGDHHFSTTIENLNSHKEGMKLCDLPTTFRDAIIVTRAMGRQYLWIDSLCVIQGPDGDFKTEAKRMEDVYSGAYCVIAASNSIDHYSGFLKDRIARDYVGMCREGRDESPFYICQNIDNFKGHVLDGELHRRGWVLQEHALARRTVFFTDYQTYFECGEGIRCETSTKLNNDVARFRGDPDFPHILSSAGQGEKILRYQELYKEYSRLGLSNEYDRPVAIDGLQQRLLRTMHVNGGFGVFDEGKTRGLLRRSLLWCRGADTPTLSRIRFPTDRSISNVPSWSWMAYIGGIDYLELEFGTVEWEDLQSPWSGATANADDTNANTAKITLKAEARHYDPGAALVEDGKLILDIPSESSPSTSLCVVLGKEKGNRPRELKMRYVLIIKEQRESVEGGDKVYARVGVGCLPGTCISESGIKVCIH</sequence>
<dbReference type="Proteomes" id="UP000240883">
    <property type="component" value="Unassembled WGS sequence"/>
</dbReference>
<name>A0A2T2NH56_CORCC</name>
<gene>
    <name evidence="3" type="ORF">BS50DRAFT_623219</name>
</gene>
<feature type="compositionally biased region" description="Polar residues" evidence="1">
    <location>
        <begin position="508"/>
        <end position="517"/>
    </location>
</feature>
<evidence type="ECO:0000259" key="2">
    <source>
        <dbReference type="PROSITE" id="PS50011"/>
    </source>
</evidence>
<feature type="compositionally biased region" description="Basic and acidic residues" evidence="1">
    <location>
        <begin position="554"/>
        <end position="564"/>
    </location>
</feature>
<feature type="domain" description="Protein kinase" evidence="2">
    <location>
        <begin position="137"/>
        <end position="442"/>
    </location>
</feature>
<feature type="compositionally biased region" description="Basic and acidic residues" evidence="1">
    <location>
        <begin position="524"/>
        <end position="535"/>
    </location>
</feature>
<keyword evidence="4" id="KW-1185">Reference proteome</keyword>
<dbReference type="AlphaFoldDB" id="A0A2T2NH56"/>
<dbReference type="InterPro" id="IPR000719">
    <property type="entry name" value="Prot_kinase_dom"/>
</dbReference>
<feature type="compositionally biased region" description="Basic and acidic residues" evidence="1">
    <location>
        <begin position="583"/>
        <end position="596"/>
    </location>
</feature>
<feature type="region of interest" description="Disordered" evidence="1">
    <location>
        <begin position="554"/>
        <end position="608"/>
    </location>
</feature>
<dbReference type="SUPFAM" id="SSF56112">
    <property type="entry name" value="Protein kinase-like (PK-like)"/>
    <property type="match status" value="1"/>
</dbReference>
<protein>
    <recommendedName>
        <fullName evidence="2">Protein kinase domain-containing protein</fullName>
    </recommendedName>
</protein>